<dbReference type="SUPFAM" id="SSF53335">
    <property type="entry name" value="S-adenosyl-L-methionine-dependent methyltransferases"/>
    <property type="match status" value="1"/>
</dbReference>
<evidence type="ECO:0000313" key="3">
    <source>
        <dbReference type="Proteomes" id="UP000228635"/>
    </source>
</evidence>
<accession>A0A2M6WI48</accession>
<reference evidence="3" key="1">
    <citation type="submission" date="2017-09" db="EMBL/GenBank/DDBJ databases">
        <title>Depth-based differentiation of microbial function through sediment-hosted aquifers and enrichment of novel symbionts in the deep terrestrial subsurface.</title>
        <authorList>
            <person name="Probst A.J."/>
            <person name="Ladd B."/>
            <person name="Jarett J.K."/>
            <person name="Geller-Mcgrath D.E."/>
            <person name="Sieber C.M.K."/>
            <person name="Emerson J.B."/>
            <person name="Anantharaman K."/>
            <person name="Thomas B.C."/>
            <person name="Malmstrom R."/>
            <person name="Stieglmeier M."/>
            <person name="Klingl A."/>
            <person name="Woyke T."/>
            <person name="Ryan C.M."/>
            <person name="Banfield J.F."/>
        </authorList>
    </citation>
    <scope>NUCLEOTIDE SEQUENCE [LARGE SCALE GENOMIC DNA]</scope>
</reference>
<dbReference type="InterPro" id="IPR013216">
    <property type="entry name" value="Methyltransf_11"/>
</dbReference>
<dbReference type="EMBL" id="PFBA01000023">
    <property type="protein sequence ID" value="PIT92445.1"/>
    <property type="molecule type" value="Genomic_DNA"/>
</dbReference>
<dbReference type="Pfam" id="PF08241">
    <property type="entry name" value="Methyltransf_11"/>
    <property type="match status" value="1"/>
</dbReference>
<dbReference type="CDD" id="cd02440">
    <property type="entry name" value="AdoMet_MTases"/>
    <property type="match status" value="1"/>
</dbReference>
<evidence type="ECO:0000313" key="2">
    <source>
        <dbReference type="EMBL" id="PIT92445.1"/>
    </source>
</evidence>
<protein>
    <recommendedName>
        <fullName evidence="1">Methyltransferase type 11 domain-containing protein</fullName>
    </recommendedName>
</protein>
<comment type="caution">
    <text evidence="2">The sequence shown here is derived from an EMBL/GenBank/DDBJ whole genome shotgun (WGS) entry which is preliminary data.</text>
</comment>
<proteinExistence type="predicted"/>
<dbReference type="GO" id="GO:0008757">
    <property type="term" value="F:S-adenosylmethionine-dependent methyltransferase activity"/>
    <property type="evidence" value="ECO:0007669"/>
    <property type="project" value="InterPro"/>
</dbReference>
<sequence>MTGANELNPPAFCAAISIRFLIIIPIVSRPTFVSKRYIFFEFWLIFHRSYYIFKKLVAYYSYANNAIERLYMFHSRQFFDQKIKLIAQTREVLDVGGASGFAKILSPYKDILEKTNYKTLDISPATKPDLVGDIHDIPLPDNALDAVICISVLEHIEQPQKALDEIHRVLKDGGQCLLYAPFLYSYHAREGDYHYKDYFRYSKDGLMYLARRFSNIELVPVMLFFETWLYLLPHPLCRYFAPLGRALDKLFPSRGNQTSGHYAYFVK</sequence>
<dbReference type="Proteomes" id="UP000228635">
    <property type="component" value="Unassembled WGS sequence"/>
</dbReference>
<gene>
    <name evidence="2" type="ORF">COU08_02515</name>
</gene>
<dbReference type="AlphaFoldDB" id="A0A2M6WI48"/>
<evidence type="ECO:0000259" key="1">
    <source>
        <dbReference type="Pfam" id="PF08241"/>
    </source>
</evidence>
<name>A0A2M6WI48_9BACT</name>
<dbReference type="Gene3D" id="3.40.50.150">
    <property type="entry name" value="Vaccinia Virus protein VP39"/>
    <property type="match status" value="1"/>
</dbReference>
<feature type="domain" description="Methyltransferase type 11" evidence="1">
    <location>
        <begin position="126"/>
        <end position="177"/>
    </location>
</feature>
<dbReference type="InterPro" id="IPR029063">
    <property type="entry name" value="SAM-dependent_MTases_sf"/>
</dbReference>
<organism evidence="2 3">
    <name type="scientific">Candidatus Harrisonbacteria bacterium CG10_big_fil_rev_8_21_14_0_10_42_17</name>
    <dbReference type="NCBI Taxonomy" id="1974584"/>
    <lineage>
        <taxon>Bacteria</taxon>
        <taxon>Candidatus Harrisoniibacteriota</taxon>
    </lineage>
</organism>